<sequence length="53" mass="5828">MIHEAVLSDIGRAAVDYAKRGWHVFPAPAGKKQSFESAANNDGRRWGCTNDPK</sequence>
<feature type="region of interest" description="Disordered" evidence="1">
    <location>
        <begin position="29"/>
        <end position="53"/>
    </location>
</feature>
<protein>
    <submittedName>
        <fullName evidence="2">Uncharacterized protein</fullName>
    </submittedName>
</protein>
<comment type="caution">
    <text evidence="2">The sequence shown here is derived from an EMBL/GenBank/DDBJ whole genome shotgun (WGS) entry which is preliminary data.</text>
</comment>
<accession>A0ABW3IIW8</accession>
<name>A0ABW3IIW8_9RHOB</name>
<dbReference type="RefSeq" id="WP_386071693.1">
    <property type="nucleotide sequence ID" value="NZ_JBHTJT010000002.1"/>
</dbReference>
<reference evidence="3" key="1">
    <citation type="journal article" date="2019" name="Int. J. Syst. Evol. Microbiol.">
        <title>The Global Catalogue of Microorganisms (GCM) 10K type strain sequencing project: providing services to taxonomists for standard genome sequencing and annotation.</title>
        <authorList>
            <consortium name="The Broad Institute Genomics Platform"/>
            <consortium name="The Broad Institute Genome Sequencing Center for Infectious Disease"/>
            <person name="Wu L."/>
            <person name="Ma J."/>
        </authorList>
    </citation>
    <scope>NUCLEOTIDE SEQUENCE [LARGE SCALE GENOMIC DNA]</scope>
    <source>
        <strain evidence="3">CCUG 60524</strain>
    </source>
</reference>
<organism evidence="2 3">
    <name type="scientific">Tropicimonas aquimaris</name>
    <dbReference type="NCBI Taxonomy" id="914152"/>
    <lineage>
        <taxon>Bacteria</taxon>
        <taxon>Pseudomonadati</taxon>
        <taxon>Pseudomonadota</taxon>
        <taxon>Alphaproteobacteria</taxon>
        <taxon>Rhodobacterales</taxon>
        <taxon>Roseobacteraceae</taxon>
        <taxon>Tropicimonas</taxon>
    </lineage>
</organism>
<gene>
    <name evidence="2" type="ORF">ACFQ2S_00080</name>
</gene>
<evidence type="ECO:0000313" key="2">
    <source>
        <dbReference type="EMBL" id="MFD0978041.1"/>
    </source>
</evidence>
<proteinExistence type="predicted"/>
<dbReference type="EMBL" id="JBHTJT010000002">
    <property type="protein sequence ID" value="MFD0978041.1"/>
    <property type="molecule type" value="Genomic_DNA"/>
</dbReference>
<keyword evidence="3" id="KW-1185">Reference proteome</keyword>
<evidence type="ECO:0000313" key="3">
    <source>
        <dbReference type="Proteomes" id="UP001597108"/>
    </source>
</evidence>
<evidence type="ECO:0000256" key="1">
    <source>
        <dbReference type="SAM" id="MobiDB-lite"/>
    </source>
</evidence>
<dbReference type="Proteomes" id="UP001597108">
    <property type="component" value="Unassembled WGS sequence"/>
</dbReference>